<dbReference type="InterPro" id="IPR035979">
    <property type="entry name" value="RBD_domain_sf"/>
</dbReference>
<dbReference type="SUPFAM" id="SSF54928">
    <property type="entry name" value="RNA-binding domain, RBD"/>
    <property type="match status" value="1"/>
</dbReference>
<dbReference type="OrthoDB" id="336240at2759"/>
<dbReference type="Gene3D" id="3.30.70.330">
    <property type="match status" value="1"/>
</dbReference>
<feature type="region of interest" description="Disordered" evidence="1">
    <location>
        <begin position="42"/>
        <end position="105"/>
    </location>
</feature>
<dbReference type="Proteomes" id="UP000039046">
    <property type="component" value="Unassembled WGS sequence"/>
</dbReference>
<dbReference type="HOGENOM" id="CLU_017544_1_0_1"/>
<evidence type="ECO:0000313" key="2">
    <source>
        <dbReference type="EMBL" id="CEJ91420.1"/>
    </source>
</evidence>
<keyword evidence="3" id="KW-1185">Reference proteome</keyword>
<dbReference type="CDD" id="cd12254">
    <property type="entry name" value="RRM_hnRNPH_ESRPs_RBM12_like"/>
    <property type="match status" value="1"/>
</dbReference>
<dbReference type="STRING" id="1531966.A0A0A1TKS1"/>
<protein>
    <recommendedName>
        <fullName evidence="4">RRM domain-containing protein</fullName>
    </recommendedName>
</protein>
<name>A0A0A1TKS1_9HYPO</name>
<reference evidence="2 3" key="1">
    <citation type="journal article" date="2015" name="Genome Announc.">
        <title>Draft Genome Sequence and Gene Annotation of the Entomopathogenic Fungus Verticillium hemipterigenum.</title>
        <authorList>
            <person name="Horn F."/>
            <person name="Habel A."/>
            <person name="Scharf D.H."/>
            <person name="Dworschak J."/>
            <person name="Brakhage A.A."/>
            <person name="Guthke R."/>
            <person name="Hertweck C."/>
            <person name="Linde J."/>
        </authorList>
    </citation>
    <scope>NUCLEOTIDE SEQUENCE [LARGE SCALE GENOMIC DNA]</scope>
</reference>
<evidence type="ECO:0008006" key="4">
    <source>
        <dbReference type="Google" id="ProtNLM"/>
    </source>
</evidence>
<dbReference type="EMBL" id="CDHN01000003">
    <property type="protein sequence ID" value="CEJ91420.1"/>
    <property type="molecule type" value="Genomic_DNA"/>
</dbReference>
<gene>
    <name evidence="2" type="ORF">VHEMI07131</name>
</gene>
<evidence type="ECO:0000313" key="3">
    <source>
        <dbReference type="Proteomes" id="UP000039046"/>
    </source>
</evidence>
<proteinExistence type="predicted"/>
<feature type="compositionally biased region" description="Polar residues" evidence="1">
    <location>
        <begin position="89"/>
        <end position="105"/>
    </location>
</feature>
<evidence type="ECO:0000256" key="1">
    <source>
        <dbReference type="SAM" id="MobiDB-lite"/>
    </source>
</evidence>
<dbReference type="AlphaFoldDB" id="A0A0A1TKS1"/>
<sequence length="637" mass="71533">MAPTLSETTMKMDFVPSGHISSKLDPTSPCWVPESMLRQSHQDACLNNAASPERIDAASENESPGYDEPRGRYPPSIISSPEDVYKASVTGSETSPSQSSVSINSEVPTQLSELFTPTIQKGHTGIPASNSWQSIPTMSTLASPDVTPQKGDGMDRSMPPRLLQLTEPRNYAPRTSGLAAAREPPPKFDLMRLSPKAPRDQASDDAFVDSLTSLGLQRHSELAERTTNNAIVPFQRDQFEQRHQTTAEYANGPQQALPTLRTALSEEHFPFTDAARLSRPKNNGVIRLKNIPFGISRAEIIALLGRSSRICNEAEEPVHVIMERVSSKTMDAYVEFLTLDDAMKAVERHHEVLASGKTHRLGNRPVQIELSSQAVLMADLFPNARGIRWDGARPEIQQCALNEPWNMFKGFVTEEEMIMLVKHVEMPQRSPFSKDCPQRPYECLISTIKKFPWYMSAHITIKQRGAMFRATCDLMNLLLKSIQKSPQSTQVNRQLLDRLAAAAMECPGFTPLMKDGIAWIMNMEGEKLRRYNLPQNPFSWRHIYALTPKCGSSLDVIEWYIAVIREQTHRDHLARPLEQRCVIDERSQDTDMYWGYLWVELGYHVGPSFDELTLAQVALNERGAIERILARALPAAN</sequence>
<dbReference type="InterPro" id="IPR012677">
    <property type="entry name" value="Nucleotide-bd_a/b_plait_sf"/>
</dbReference>
<accession>A0A0A1TKS1</accession>
<dbReference type="GO" id="GO:0003676">
    <property type="term" value="F:nucleic acid binding"/>
    <property type="evidence" value="ECO:0007669"/>
    <property type="project" value="InterPro"/>
</dbReference>
<organism evidence="2 3">
    <name type="scientific">[Torrubiella] hemipterigena</name>
    <dbReference type="NCBI Taxonomy" id="1531966"/>
    <lineage>
        <taxon>Eukaryota</taxon>
        <taxon>Fungi</taxon>
        <taxon>Dikarya</taxon>
        <taxon>Ascomycota</taxon>
        <taxon>Pezizomycotina</taxon>
        <taxon>Sordariomycetes</taxon>
        <taxon>Hypocreomycetidae</taxon>
        <taxon>Hypocreales</taxon>
        <taxon>Clavicipitaceae</taxon>
        <taxon>Clavicipitaceae incertae sedis</taxon>
        <taxon>'Torrubiella' clade</taxon>
    </lineage>
</organism>